<accession>A0A3R7LX36</accession>
<feature type="compositionally biased region" description="Low complexity" evidence="1">
    <location>
        <begin position="45"/>
        <end position="57"/>
    </location>
</feature>
<evidence type="ECO:0000256" key="1">
    <source>
        <dbReference type="SAM" id="MobiDB-lite"/>
    </source>
</evidence>
<evidence type="ECO:0000313" key="3">
    <source>
        <dbReference type="Proteomes" id="UP000283509"/>
    </source>
</evidence>
<feature type="region of interest" description="Disordered" evidence="1">
    <location>
        <begin position="256"/>
        <end position="290"/>
    </location>
</feature>
<feature type="region of interest" description="Disordered" evidence="1">
    <location>
        <begin position="332"/>
        <end position="393"/>
    </location>
</feature>
<name>A0A3R7LX36_PENVA</name>
<sequence>MAGVAVMKTEAGCVISIIHASSPLPPSLPSLSPARLHSIISSLSPVSSSSRRSSSPLTQDDPRGPPHPLPFSPSFLSSYFSLAFAPSPPSSPTSPLSLLSLLLSDLLPSVLSFPLATFSPLFPLLLPPSPSLLLLPLAPPSSLLALLSSPSPLHSNLVRRPAFVSFPSPLLRLLPLAPSIFLTLLPLTSLLSQCILAFYLSSPSLISSLSPLVISLLTPSLPPDLCVPPSLCTPPPLPFLSLFPLASFSSPPLIHPSPSPSPSSPRPPSLALSPPPPCPPTPPPYPPRPPPPPFLSVFPSLALFPSPPSPRPTPHPHPSPITTPLPLPLRFPSLALSPHHPPLPPPPFHDPPPIPPHSPRPSPPSLPSSPFSPSLALSSLPPPLSPPPHAIAHPRVTSGRVNHVIRNLLPRFIVALPPPLLTPELSSLRKSSTKHFRDGARGESPFPLRSKCRQIARKIVLNMYEHFPGFLAPFPPSPLLYPRGHRASMMPKGSVSGADGNSS</sequence>
<evidence type="ECO:0000313" key="2">
    <source>
        <dbReference type="EMBL" id="ROT61593.1"/>
    </source>
</evidence>
<dbReference type="Proteomes" id="UP000283509">
    <property type="component" value="Unassembled WGS sequence"/>
</dbReference>
<feature type="region of interest" description="Disordered" evidence="1">
    <location>
        <begin position="305"/>
        <end position="324"/>
    </location>
</feature>
<comment type="caution">
    <text evidence="2">The sequence shown here is derived from an EMBL/GenBank/DDBJ whole genome shotgun (WGS) entry which is preliminary data.</text>
</comment>
<reference evidence="2 3" key="1">
    <citation type="submission" date="2018-04" db="EMBL/GenBank/DDBJ databases">
        <authorList>
            <person name="Zhang X."/>
            <person name="Yuan J."/>
            <person name="Li F."/>
            <person name="Xiang J."/>
        </authorList>
    </citation>
    <scope>NUCLEOTIDE SEQUENCE [LARGE SCALE GENOMIC DNA]</scope>
    <source>
        <tissue evidence="2">Muscle</tissue>
    </source>
</reference>
<gene>
    <name evidence="2" type="ORF">C7M84_020606</name>
</gene>
<reference evidence="2 3" key="2">
    <citation type="submission" date="2019-01" db="EMBL/GenBank/DDBJ databases">
        <title>The decoding of complex shrimp genome reveals the adaptation for benthos swimmer, frequently molting mechanism and breeding impact on genome.</title>
        <authorList>
            <person name="Sun Y."/>
            <person name="Gao Y."/>
            <person name="Yu Y."/>
        </authorList>
    </citation>
    <scope>NUCLEOTIDE SEQUENCE [LARGE SCALE GENOMIC DNA]</scope>
    <source>
        <tissue evidence="2">Muscle</tissue>
    </source>
</reference>
<feature type="compositionally biased region" description="Pro residues" evidence="1">
    <location>
        <begin position="339"/>
        <end position="367"/>
    </location>
</feature>
<feature type="region of interest" description="Disordered" evidence="1">
    <location>
        <begin position="45"/>
        <end position="66"/>
    </location>
</feature>
<feature type="compositionally biased region" description="Pro residues" evidence="1">
    <location>
        <begin position="380"/>
        <end position="389"/>
    </location>
</feature>
<proteinExistence type="predicted"/>
<organism evidence="2 3">
    <name type="scientific">Penaeus vannamei</name>
    <name type="common">Whiteleg shrimp</name>
    <name type="synonym">Litopenaeus vannamei</name>
    <dbReference type="NCBI Taxonomy" id="6689"/>
    <lineage>
        <taxon>Eukaryota</taxon>
        <taxon>Metazoa</taxon>
        <taxon>Ecdysozoa</taxon>
        <taxon>Arthropoda</taxon>
        <taxon>Crustacea</taxon>
        <taxon>Multicrustacea</taxon>
        <taxon>Malacostraca</taxon>
        <taxon>Eumalacostraca</taxon>
        <taxon>Eucarida</taxon>
        <taxon>Decapoda</taxon>
        <taxon>Dendrobranchiata</taxon>
        <taxon>Penaeoidea</taxon>
        <taxon>Penaeidae</taxon>
        <taxon>Penaeus</taxon>
    </lineage>
</organism>
<keyword evidence="3" id="KW-1185">Reference proteome</keyword>
<dbReference type="EMBL" id="QCYY01004090">
    <property type="protein sequence ID" value="ROT61593.1"/>
    <property type="molecule type" value="Genomic_DNA"/>
</dbReference>
<protein>
    <submittedName>
        <fullName evidence="2">Uncharacterized protein</fullName>
    </submittedName>
</protein>
<dbReference type="AlphaFoldDB" id="A0A3R7LX36"/>
<feature type="compositionally biased region" description="Low complexity" evidence="1">
    <location>
        <begin position="368"/>
        <end position="379"/>
    </location>
</feature>
<dbReference type="PRINTS" id="PR01217">
    <property type="entry name" value="PRICHEXTENSN"/>
</dbReference>